<dbReference type="PANTHER" id="PTHR11851:SF209">
    <property type="entry name" value="CYTOCHROME B-C1 COMPLEX SUBUNIT 2, MITOCHONDRIAL"/>
    <property type="match status" value="1"/>
</dbReference>
<evidence type="ECO:0000313" key="13">
    <source>
        <dbReference type="Proteomes" id="UP000186601"/>
    </source>
</evidence>
<gene>
    <name evidence="12" type="ORF">PHLCEN_2v5272</name>
</gene>
<reference evidence="12 13" key="1">
    <citation type="submission" date="2018-02" db="EMBL/GenBank/DDBJ databases">
        <title>Genome sequence of the basidiomycete white-rot fungus Phlebia centrifuga.</title>
        <authorList>
            <person name="Granchi Z."/>
            <person name="Peng M."/>
            <person name="de Vries R.P."/>
            <person name="Hilden K."/>
            <person name="Makela M.R."/>
            <person name="Grigoriev I."/>
            <person name="Riley R."/>
        </authorList>
    </citation>
    <scope>NUCLEOTIDE SEQUENCE [LARGE SCALE GENOMIC DNA]</scope>
    <source>
        <strain evidence="12 13">FBCC195</strain>
    </source>
</reference>
<dbReference type="OrthoDB" id="6369905at2759"/>
<evidence type="ECO:0000259" key="11">
    <source>
        <dbReference type="Pfam" id="PF00675"/>
    </source>
</evidence>
<dbReference type="SUPFAM" id="SSF63411">
    <property type="entry name" value="LuxS/MPP-like metallohydrolase"/>
    <property type="match status" value="2"/>
</dbReference>
<keyword evidence="8" id="KW-0472">Membrane</keyword>
<keyword evidence="6" id="KW-0249">Electron transport</keyword>
<dbReference type="EMBL" id="MLYV02000520">
    <property type="protein sequence ID" value="PSR87014.1"/>
    <property type="molecule type" value="Genomic_DNA"/>
</dbReference>
<evidence type="ECO:0000256" key="3">
    <source>
        <dbReference type="ARBA" id="ARBA00022660"/>
    </source>
</evidence>
<accession>A0A2R6P8L7</accession>
<evidence type="ECO:0000313" key="12">
    <source>
        <dbReference type="EMBL" id="PSR87014.1"/>
    </source>
</evidence>
<dbReference type="PANTHER" id="PTHR11851">
    <property type="entry name" value="METALLOPROTEASE"/>
    <property type="match status" value="1"/>
</dbReference>
<comment type="caution">
    <text evidence="12">The sequence shown here is derived from an EMBL/GenBank/DDBJ whole genome shotgun (WGS) entry which is preliminary data.</text>
</comment>
<dbReference type="InterPro" id="IPR011249">
    <property type="entry name" value="Metalloenz_LuxS/M16"/>
</dbReference>
<feature type="domain" description="Peptidase M16 N-terminal" evidence="11">
    <location>
        <begin position="30"/>
        <end position="171"/>
    </location>
</feature>
<sequence>MLAVRASAARSASRLTRNFATVVDAAGVKVAAVDNGEPTSSVTFLFKAGSRFENKPGVAHALQNFAYKSTTKRSALATVREAELYGGVLSSSLSREYLALTAEFLRGDEPYFVDVLSSFVTDAKFTRHELQEYVAPVCAAESTVAASNPATRALELAHAIAFRNGLGASIFASEHSHVDVETIKAYASSVFGKSNLAVIGTGISQDALTKLLEKSLGSLSANAAPPSSPTSYFGGETRVDAHSGPQTVFIGFGTTGAPSAELAVLAAHLSPQPSVKWSEGLSPIAASIPKGASVQAIYLPYSDASLFGLLVQGATAEEVKIAGKAAVSALKEVGNIKAEDVKKAVAKAKFSAASTLDGRSSLASVLGSKLLSGPSASVEGIISSIEKVDASALSSAVSSLIKAKPTYVTVGDIKSLPYADELGL</sequence>
<evidence type="ECO:0000256" key="7">
    <source>
        <dbReference type="ARBA" id="ARBA00023128"/>
    </source>
</evidence>
<dbReference type="AlphaFoldDB" id="A0A2R6P8L7"/>
<protein>
    <recommendedName>
        <fullName evidence="10">Cytochrome b-c1 complex subunit 2, mitochondrial</fullName>
    </recommendedName>
</protein>
<comment type="similarity">
    <text evidence="9">Belongs to the peptidase M16 family. UQCRC2/QCR2 subfamily.</text>
</comment>
<keyword evidence="4" id="KW-0999">Mitochondrion inner membrane</keyword>
<keyword evidence="2" id="KW-0813">Transport</keyword>
<proteinExistence type="inferred from homology"/>
<evidence type="ECO:0000256" key="9">
    <source>
        <dbReference type="ARBA" id="ARBA00038146"/>
    </source>
</evidence>
<keyword evidence="5" id="KW-0809">Transit peptide</keyword>
<dbReference type="InterPro" id="IPR011765">
    <property type="entry name" value="Pept_M16_N"/>
</dbReference>
<dbReference type="GO" id="GO:0046872">
    <property type="term" value="F:metal ion binding"/>
    <property type="evidence" value="ECO:0007669"/>
    <property type="project" value="InterPro"/>
</dbReference>
<keyword evidence="3" id="KW-0679">Respiratory chain</keyword>
<keyword evidence="7" id="KW-0496">Mitochondrion</keyword>
<evidence type="ECO:0000256" key="6">
    <source>
        <dbReference type="ARBA" id="ARBA00022982"/>
    </source>
</evidence>
<keyword evidence="13" id="KW-1185">Reference proteome</keyword>
<dbReference type="STRING" id="98765.A0A2R6P8L7"/>
<evidence type="ECO:0000256" key="1">
    <source>
        <dbReference type="ARBA" id="ARBA00004443"/>
    </source>
</evidence>
<evidence type="ECO:0000256" key="5">
    <source>
        <dbReference type="ARBA" id="ARBA00022946"/>
    </source>
</evidence>
<dbReference type="Gene3D" id="3.30.830.10">
    <property type="entry name" value="Metalloenzyme, LuxS/M16 peptidase-like"/>
    <property type="match status" value="2"/>
</dbReference>
<organism evidence="12 13">
    <name type="scientific">Hermanssonia centrifuga</name>
    <dbReference type="NCBI Taxonomy" id="98765"/>
    <lineage>
        <taxon>Eukaryota</taxon>
        <taxon>Fungi</taxon>
        <taxon>Dikarya</taxon>
        <taxon>Basidiomycota</taxon>
        <taxon>Agaricomycotina</taxon>
        <taxon>Agaricomycetes</taxon>
        <taxon>Polyporales</taxon>
        <taxon>Meruliaceae</taxon>
        <taxon>Hermanssonia</taxon>
    </lineage>
</organism>
<evidence type="ECO:0000256" key="8">
    <source>
        <dbReference type="ARBA" id="ARBA00023136"/>
    </source>
</evidence>
<name>A0A2R6P8L7_9APHY</name>
<evidence type="ECO:0000256" key="10">
    <source>
        <dbReference type="ARBA" id="ARBA00040751"/>
    </source>
</evidence>
<comment type="subcellular location">
    <subcellularLocation>
        <location evidence="1">Mitochondrion inner membrane</location>
        <topology evidence="1">Peripheral membrane protein</topology>
        <orientation evidence="1">Matrix side</orientation>
    </subcellularLocation>
</comment>
<dbReference type="InterPro" id="IPR050361">
    <property type="entry name" value="MPP/UQCRC_Complex"/>
</dbReference>
<dbReference type="FunFam" id="3.30.830.10:FF:000021">
    <property type="entry name" value="Cytochrome b-c1 complex subunit 2"/>
    <property type="match status" value="1"/>
</dbReference>
<dbReference type="Pfam" id="PF00675">
    <property type="entry name" value="Peptidase_M16"/>
    <property type="match status" value="1"/>
</dbReference>
<dbReference type="FunFam" id="3.30.830.10:FF:000039">
    <property type="entry name" value="Ubiquinol-cytochrome c reductase core subunit 2"/>
    <property type="match status" value="1"/>
</dbReference>
<dbReference type="GO" id="GO:0005743">
    <property type="term" value="C:mitochondrial inner membrane"/>
    <property type="evidence" value="ECO:0007669"/>
    <property type="project" value="UniProtKB-SubCell"/>
</dbReference>
<dbReference type="Proteomes" id="UP000186601">
    <property type="component" value="Unassembled WGS sequence"/>
</dbReference>
<evidence type="ECO:0000256" key="4">
    <source>
        <dbReference type="ARBA" id="ARBA00022792"/>
    </source>
</evidence>
<evidence type="ECO:0000256" key="2">
    <source>
        <dbReference type="ARBA" id="ARBA00022448"/>
    </source>
</evidence>